<evidence type="ECO:0000313" key="3">
    <source>
        <dbReference type="Proteomes" id="UP000663671"/>
    </source>
</evidence>
<reference evidence="2" key="1">
    <citation type="submission" date="2021-01" db="EMBL/GenBank/DDBJ databases">
        <title>Chromosome-level genome assembly of a human fungal pathogen reveals clustering of transcriptionally co-regulated genes.</title>
        <authorList>
            <person name="Voorhies M."/>
            <person name="Cohen S."/>
            <person name="Shea T.P."/>
            <person name="Petrus S."/>
            <person name="Munoz J.F."/>
            <person name="Poplawski S."/>
            <person name="Goldman W.E."/>
            <person name="Michael T."/>
            <person name="Cuomo C.A."/>
            <person name="Sil A."/>
            <person name="Beyhan S."/>
        </authorList>
    </citation>
    <scope>NUCLEOTIDE SEQUENCE</scope>
    <source>
        <strain evidence="2">WU24</strain>
    </source>
</reference>
<gene>
    <name evidence="2" type="ORF">I7I51_00927</name>
</gene>
<dbReference type="OrthoDB" id="4187640at2759"/>
<dbReference type="Proteomes" id="UP000663671">
    <property type="component" value="Chromosome 1"/>
</dbReference>
<evidence type="ECO:0000313" key="2">
    <source>
        <dbReference type="EMBL" id="QSS63867.1"/>
    </source>
</evidence>
<feature type="region of interest" description="Disordered" evidence="1">
    <location>
        <begin position="1"/>
        <end position="65"/>
    </location>
</feature>
<dbReference type="VEuPathDB" id="FungiDB:I7I51_00927"/>
<accession>A0A8A1MIC6</accession>
<organism evidence="2 3">
    <name type="scientific">Ajellomyces capsulatus</name>
    <name type="common">Darling's disease fungus</name>
    <name type="synonym">Histoplasma capsulatum</name>
    <dbReference type="NCBI Taxonomy" id="5037"/>
    <lineage>
        <taxon>Eukaryota</taxon>
        <taxon>Fungi</taxon>
        <taxon>Dikarya</taxon>
        <taxon>Ascomycota</taxon>
        <taxon>Pezizomycotina</taxon>
        <taxon>Eurotiomycetes</taxon>
        <taxon>Eurotiomycetidae</taxon>
        <taxon>Onygenales</taxon>
        <taxon>Ajellomycetaceae</taxon>
        <taxon>Histoplasma</taxon>
    </lineage>
</organism>
<evidence type="ECO:0000256" key="1">
    <source>
        <dbReference type="SAM" id="MobiDB-lite"/>
    </source>
</evidence>
<name>A0A8A1MIC6_AJECA</name>
<dbReference type="EMBL" id="CP069114">
    <property type="protein sequence ID" value="QSS63867.1"/>
    <property type="molecule type" value="Genomic_DNA"/>
</dbReference>
<feature type="compositionally biased region" description="Polar residues" evidence="1">
    <location>
        <begin position="30"/>
        <end position="53"/>
    </location>
</feature>
<sequence length="118" mass="12929">MQPSSSKGAKKSWSERNSLIQMRYRRKGTLQPTATSKTTGSLTAKLAASTSTPRMHHLSGIPGPLRKRCSSAPHPCHAASASHSMKARSCHVNMLLAGVPISDEEKAEPKEYFELDRR</sequence>
<protein>
    <submittedName>
        <fullName evidence="2">Uncharacterized protein</fullName>
    </submittedName>
</protein>
<dbReference type="AlphaFoldDB" id="A0A8A1MIC6"/>
<proteinExistence type="predicted"/>